<protein>
    <submittedName>
        <fullName evidence="2">Uncharacterized protein</fullName>
    </submittedName>
</protein>
<dbReference type="EMBL" id="MU865935">
    <property type="protein sequence ID" value="KAK4449780.1"/>
    <property type="molecule type" value="Genomic_DNA"/>
</dbReference>
<reference evidence="2" key="1">
    <citation type="journal article" date="2023" name="Mol. Phylogenet. Evol.">
        <title>Genome-scale phylogeny and comparative genomics of the fungal order Sordariales.</title>
        <authorList>
            <person name="Hensen N."/>
            <person name="Bonometti L."/>
            <person name="Westerberg I."/>
            <person name="Brannstrom I.O."/>
            <person name="Guillou S."/>
            <person name="Cros-Aarteil S."/>
            <person name="Calhoun S."/>
            <person name="Haridas S."/>
            <person name="Kuo A."/>
            <person name="Mondo S."/>
            <person name="Pangilinan J."/>
            <person name="Riley R."/>
            <person name="LaButti K."/>
            <person name="Andreopoulos B."/>
            <person name="Lipzen A."/>
            <person name="Chen C."/>
            <person name="Yan M."/>
            <person name="Daum C."/>
            <person name="Ng V."/>
            <person name="Clum A."/>
            <person name="Steindorff A."/>
            <person name="Ohm R.A."/>
            <person name="Martin F."/>
            <person name="Silar P."/>
            <person name="Natvig D.O."/>
            <person name="Lalanne C."/>
            <person name="Gautier V."/>
            <person name="Ament-Velasquez S.L."/>
            <person name="Kruys A."/>
            <person name="Hutchinson M.I."/>
            <person name="Powell A.J."/>
            <person name="Barry K."/>
            <person name="Miller A.N."/>
            <person name="Grigoriev I.V."/>
            <person name="Debuchy R."/>
            <person name="Gladieux P."/>
            <person name="Hiltunen Thoren M."/>
            <person name="Johannesson H."/>
        </authorList>
    </citation>
    <scope>NUCLEOTIDE SEQUENCE</scope>
    <source>
        <strain evidence="2">PSN243</strain>
    </source>
</reference>
<comment type="caution">
    <text evidence="2">The sequence shown here is derived from an EMBL/GenBank/DDBJ whole genome shotgun (WGS) entry which is preliminary data.</text>
</comment>
<proteinExistence type="predicted"/>
<sequence>MAPLRTLTYLLLLPLSVVLATPLDNTPRQIGLPCGRNVCTNGQVCCNRSCGVCTKPGDKCLTVICPQVQEDVEVAKREPEESRRQIGSQCGNKAVSQTQPAIDIMTGNRTQRRILDSIMANPRHSDEAVADDFEDKIDAFIRLIMMKPEPNMRTIRDDANDKQFQ</sequence>
<organism evidence="2 3">
    <name type="scientific">Podospora aff. communis PSN243</name>
    <dbReference type="NCBI Taxonomy" id="3040156"/>
    <lineage>
        <taxon>Eukaryota</taxon>
        <taxon>Fungi</taxon>
        <taxon>Dikarya</taxon>
        <taxon>Ascomycota</taxon>
        <taxon>Pezizomycotina</taxon>
        <taxon>Sordariomycetes</taxon>
        <taxon>Sordariomycetidae</taxon>
        <taxon>Sordariales</taxon>
        <taxon>Podosporaceae</taxon>
        <taxon>Podospora</taxon>
    </lineage>
</organism>
<feature type="chain" id="PRO_5043709656" evidence="1">
    <location>
        <begin position="21"/>
        <end position="165"/>
    </location>
</feature>
<evidence type="ECO:0000313" key="3">
    <source>
        <dbReference type="Proteomes" id="UP001321760"/>
    </source>
</evidence>
<dbReference type="Proteomes" id="UP001321760">
    <property type="component" value="Unassembled WGS sequence"/>
</dbReference>
<keyword evidence="3" id="KW-1185">Reference proteome</keyword>
<gene>
    <name evidence="2" type="ORF">QBC34DRAFT_437849</name>
</gene>
<keyword evidence="1" id="KW-0732">Signal</keyword>
<feature type="signal peptide" evidence="1">
    <location>
        <begin position="1"/>
        <end position="20"/>
    </location>
</feature>
<evidence type="ECO:0000313" key="2">
    <source>
        <dbReference type="EMBL" id="KAK4449780.1"/>
    </source>
</evidence>
<accession>A0AAV9GQH7</accession>
<dbReference type="AlphaFoldDB" id="A0AAV9GQH7"/>
<reference evidence="2" key="2">
    <citation type="submission" date="2023-05" db="EMBL/GenBank/DDBJ databases">
        <authorList>
            <consortium name="Lawrence Berkeley National Laboratory"/>
            <person name="Steindorff A."/>
            <person name="Hensen N."/>
            <person name="Bonometti L."/>
            <person name="Westerberg I."/>
            <person name="Brannstrom I.O."/>
            <person name="Guillou S."/>
            <person name="Cros-Aarteil S."/>
            <person name="Calhoun S."/>
            <person name="Haridas S."/>
            <person name="Kuo A."/>
            <person name="Mondo S."/>
            <person name="Pangilinan J."/>
            <person name="Riley R."/>
            <person name="Labutti K."/>
            <person name="Andreopoulos B."/>
            <person name="Lipzen A."/>
            <person name="Chen C."/>
            <person name="Yanf M."/>
            <person name="Daum C."/>
            <person name="Ng V."/>
            <person name="Clum A."/>
            <person name="Ohm R."/>
            <person name="Martin F."/>
            <person name="Silar P."/>
            <person name="Natvig D."/>
            <person name="Lalanne C."/>
            <person name="Gautier V."/>
            <person name="Ament-Velasquez S.L."/>
            <person name="Kruys A."/>
            <person name="Hutchinson M.I."/>
            <person name="Powell A.J."/>
            <person name="Barry K."/>
            <person name="Miller A.N."/>
            <person name="Grigoriev I.V."/>
            <person name="Debuchy R."/>
            <person name="Gladieux P."/>
            <person name="Thoren M.H."/>
            <person name="Johannesson H."/>
        </authorList>
    </citation>
    <scope>NUCLEOTIDE SEQUENCE</scope>
    <source>
        <strain evidence="2">PSN243</strain>
    </source>
</reference>
<name>A0AAV9GQH7_9PEZI</name>
<evidence type="ECO:0000256" key="1">
    <source>
        <dbReference type="SAM" id="SignalP"/>
    </source>
</evidence>